<dbReference type="EMBL" id="HG996470">
    <property type="protein sequence ID" value="CAG1840654.1"/>
    <property type="molecule type" value="Genomic_DNA"/>
</dbReference>
<reference evidence="7" key="1">
    <citation type="submission" date="2021-03" db="EMBL/GenBank/DDBJ databases">
        <authorList>
            <consortium name="Genoscope - CEA"/>
            <person name="William W."/>
        </authorList>
    </citation>
    <scope>NUCLEOTIDE SEQUENCE</scope>
    <source>
        <strain evidence="7">Doubled-haploid Pahang</strain>
    </source>
</reference>
<feature type="compositionally biased region" description="Basic and acidic residues" evidence="5">
    <location>
        <begin position="847"/>
        <end position="857"/>
    </location>
</feature>
<feature type="region of interest" description="Disordered" evidence="5">
    <location>
        <begin position="409"/>
        <end position="664"/>
    </location>
</feature>
<feature type="compositionally biased region" description="Basic and acidic residues" evidence="5">
    <location>
        <begin position="1588"/>
        <end position="1602"/>
    </location>
</feature>
<feature type="compositionally biased region" description="Polar residues" evidence="5">
    <location>
        <begin position="297"/>
        <end position="309"/>
    </location>
</feature>
<feature type="compositionally biased region" description="Pro residues" evidence="5">
    <location>
        <begin position="562"/>
        <end position="572"/>
    </location>
</feature>
<feature type="compositionally biased region" description="Polar residues" evidence="5">
    <location>
        <begin position="618"/>
        <end position="630"/>
    </location>
</feature>
<evidence type="ECO:0000313" key="8">
    <source>
        <dbReference type="EnsemblPlants" id="Ma05_p31180.1"/>
    </source>
</evidence>
<feature type="domain" description="RING-type" evidence="6">
    <location>
        <begin position="20"/>
        <end position="59"/>
    </location>
</feature>
<dbReference type="InterPro" id="IPR001841">
    <property type="entry name" value="Znf_RING"/>
</dbReference>
<dbReference type="Gramene" id="Ma05_t31180.1">
    <property type="protein sequence ID" value="Ma05_p31180.1"/>
    <property type="gene ID" value="Ma05_g31180"/>
</dbReference>
<feature type="compositionally biased region" description="Polar residues" evidence="5">
    <location>
        <begin position="738"/>
        <end position="761"/>
    </location>
</feature>
<feature type="region of interest" description="Disordered" evidence="5">
    <location>
        <begin position="979"/>
        <end position="1018"/>
    </location>
</feature>
<keyword evidence="2 4" id="KW-0863">Zinc-finger</keyword>
<organism evidence="8 9">
    <name type="scientific">Musa acuminata subsp. malaccensis</name>
    <name type="common">Wild banana</name>
    <name type="synonym">Musa malaccensis</name>
    <dbReference type="NCBI Taxonomy" id="214687"/>
    <lineage>
        <taxon>Eukaryota</taxon>
        <taxon>Viridiplantae</taxon>
        <taxon>Streptophyta</taxon>
        <taxon>Embryophyta</taxon>
        <taxon>Tracheophyta</taxon>
        <taxon>Spermatophyta</taxon>
        <taxon>Magnoliopsida</taxon>
        <taxon>Liliopsida</taxon>
        <taxon>Zingiberales</taxon>
        <taxon>Musaceae</taxon>
        <taxon>Musa</taxon>
    </lineage>
</organism>
<feature type="compositionally biased region" description="Low complexity" evidence="5">
    <location>
        <begin position="485"/>
        <end position="508"/>
    </location>
</feature>
<gene>
    <name evidence="7" type="ORF">GSMUA_283060.1</name>
</gene>
<protein>
    <submittedName>
        <fullName evidence="7">(wild Malaysian banana) hypothetical protein</fullName>
    </submittedName>
</protein>
<feature type="compositionally biased region" description="Low complexity" evidence="5">
    <location>
        <begin position="716"/>
        <end position="725"/>
    </location>
</feature>
<feature type="compositionally biased region" description="Low complexity" evidence="5">
    <location>
        <begin position="640"/>
        <end position="664"/>
    </location>
</feature>
<feature type="region of interest" description="Disordered" evidence="5">
    <location>
        <begin position="144"/>
        <end position="206"/>
    </location>
</feature>
<feature type="region of interest" description="Disordered" evidence="5">
    <location>
        <begin position="738"/>
        <end position="962"/>
    </location>
</feature>
<dbReference type="PROSITE" id="PS00518">
    <property type="entry name" value="ZF_RING_1"/>
    <property type="match status" value="1"/>
</dbReference>
<accession>A0A804JAK0</accession>
<dbReference type="InterPro" id="IPR013083">
    <property type="entry name" value="Znf_RING/FYVE/PHD"/>
</dbReference>
<dbReference type="SUPFAM" id="SSF49599">
    <property type="entry name" value="TRAF domain-like"/>
    <property type="match status" value="1"/>
</dbReference>
<feature type="region of interest" description="Disordered" evidence="5">
    <location>
        <begin position="1430"/>
        <end position="1453"/>
    </location>
</feature>
<feature type="compositionally biased region" description="Low complexity" evidence="5">
    <location>
        <begin position="169"/>
        <end position="206"/>
    </location>
</feature>
<evidence type="ECO:0000313" key="9">
    <source>
        <dbReference type="Proteomes" id="UP000012960"/>
    </source>
</evidence>
<dbReference type="Gene3D" id="3.30.40.10">
    <property type="entry name" value="Zinc/RING finger domain, C3HC4 (zinc finger)"/>
    <property type="match status" value="1"/>
</dbReference>
<evidence type="ECO:0000256" key="2">
    <source>
        <dbReference type="ARBA" id="ARBA00022771"/>
    </source>
</evidence>
<feature type="region of interest" description="Disordered" evidence="5">
    <location>
        <begin position="696"/>
        <end position="725"/>
    </location>
</feature>
<feature type="compositionally biased region" description="Basic and acidic residues" evidence="5">
    <location>
        <begin position="806"/>
        <end position="822"/>
    </location>
</feature>
<dbReference type="OMA" id="THLTMPP"/>
<dbReference type="CDD" id="cd16449">
    <property type="entry name" value="RING-HC"/>
    <property type="match status" value="1"/>
</dbReference>
<feature type="compositionally biased region" description="Low complexity" evidence="5">
    <location>
        <begin position="431"/>
        <end position="471"/>
    </location>
</feature>
<evidence type="ECO:0000313" key="7">
    <source>
        <dbReference type="EMBL" id="CAG1840654.1"/>
    </source>
</evidence>
<feature type="compositionally biased region" description="Basic and acidic residues" evidence="5">
    <location>
        <begin position="864"/>
        <end position="890"/>
    </location>
</feature>
<feature type="compositionally biased region" description="Low complexity" evidence="5">
    <location>
        <begin position="337"/>
        <end position="362"/>
    </location>
</feature>
<evidence type="ECO:0000256" key="3">
    <source>
        <dbReference type="ARBA" id="ARBA00022833"/>
    </source>
</evidence>
<feature type="region of interest" description="Disordered" evidence="5">
    <location>
        <begin position="1129"/>
        <end position="1151"/>
    </location>
</feature>
<keyword evidence="9" id="KW-1185">Reference proteome</keyword>
<sequence length="1602" mass="174373">MGFDNECILNIQSLPGEYFCPVCRTLIYPNEALQSQCTHLYCKPCLAYVVATTHACPYDGYLVTEADSKPLIESNKALAETIGKVAVYCLYHRSGCQWQGTLSECIAHCTGCTFGNSPVVCNRCGTQIIHRQVQEHTQICPGLQPQAQQADSGQGQASTTSNQAVSQDPAVASSAVPATTTSTATASTTSTTTAATATPAATATATAPATVPIASATTTTPAGASQGQANATAYAQAVAQASTPQQWYQQQQLQYQQYYQMYPGYDAYQQHYQQYAQYQQQGYPQYPQPQMQVVPQNATQGQSQPASYVQPQPHLQTQPYPQPQTQAPAQPLPQPQPQAQATQVQLQQQQPPVMQAQQQPLSQPQPQPQPQPQLVQLQAQQPHTPGQQPYAQAHTQTNQLPQAQIAGQQFGQPPQSHYAQPQPQPQPQPQSQPQVQSQQQMQAPPYQQTLQPQQHLQSVPHQQSHPHVQPQARPTAIQQPPMQLQPHSQYPSAHPQSQSQPMAQPQHPLAHAVTGHQSYQQPQMLQQTQPGTLPQRPMLMQPPQQGVPQQHPVQLPNQFAPQQPPRMPPPSGYMPMQGQQQSMLHTQRPPASHPQQQPPVPLPQHAQHLHQHPGVHAQATQQGLPPQQSHGHLHPGQQFPQGMLSSQQQLPPQVPPHMQQHVSVQMHPQQNVPPAHGLATHQAQAVAIRPTIANNGMPHQSIEQFPGGPGKPAQPPLNQQLPSQSHLAWPGTNLAATYESQRSHPPQTGSQGSSKAVSTAPHSGVVDKVGHAPNPSSDLAAKNAEGSGQIERSETAVTKIPEVGLEADKEKAGGESKEKDIQAEVESTLIHGRKLDPYAEEENVELTEPKLTMKEELAELSEDGSERSNVPKDGHAEENQNAEGKPDEKAGGMVEVQGAKLSSDDNAQLHAISTAVPRESFGLSEGQTAGDVTSKTHPPQQLTSPSSDKGQQQQLAHQRAPPSIEEASFLPAYHDKNTSQLAWQGPGSGMPQGIPTSGSLTGKEGYPTHHLPYSHPLNVPVTTPRYQVPDRILPHHMPLPGPIPDRRPQDAPPYQMQVPGQNMASGQMRPPGHSFPEPNPRQGHTSIVQDPLRPPSGQPYGGSYHSDVPQGTFPGLGLPTTGRVSGHVGFSQHGFPEQGISPQGQGRSHLPLPHAGTRVSHGEALAQLPLHAPHSGAFNTSNPMMSRGPFHPEDRGGPSHLGPVNALEAESYDVRRPGFSDLRQPDPLVQSNVIKANGIPVKVQVDGMRDSSFSHGLPEDRFRPLPDERFRSLPDNGMPRPFPLDPGRHNVGRREFEEDLKQFPRPSQLDGEGMRKFDNYIASSRPIDRGWQQVGSDALPRPYDRSLPGPDGIPRALPATQLGPFQAGNAGPFPASGAGSEHRMIDIVETRRPAGFREEFGAISDLHKPILEFGRRMDVVPSARSPVREFSGLSSSKFGSGSGSRGIPDGPRSFRMEQLDSGRFPGSIRKDLDGNIHMHPGEQFGRGRISIGDPILGGSYGRDFANEAGLFSTFNPRSEMEVFELLKKRKPGTMGWCRICSIDCETVEGLDLHAQTREHQKMAMDMVFAIKKENNKKQRVSEGILPLEDSKKSRKDFGKPLK</sequence>
<reference evidence="8" key="2">
    <citation type="submission" date="2021-05" db="UniProtKB">
        <authorList>
            <consortium name="EnsemblPlants"/>
        </authorList>
    </citation>
    <scope>IDENTIFICATION</scope>
    <source>
        <strain evidence="8">subsp. malaccensis</strain>
    </source>
</reference>
<evidence type="ECO:0000256" key="5">
    <source>
        <dbReference type="SAM" id="MobiDB-lite"/>
    </source>
</evidence>
<keyword evidence="1" id="KW-0479">Metal-binding</keyword>
<dbReference type="InParanoid" id="A0A804JAK0"/>
<name>A0A804JAK0_MUSAM</name>
<dbReference type="SUPFAM" id="SSF57850">
    <property type="entry name" value="RING/U-box"/>
    <property type="match status" value="1"/>
</dbReference>
<dbReference type="EnsemblPlants" id="Ma05_t31180.1">
    <property type="protein sequence ID" value="Ma05_p31180.1"/>
    <property type="gene ID" value="Ma05_g31180"/>
</dbReference>
<evidence type="ECO:0000259" key="6">
    <source>
        <dbReference type="PROSITE" id="PS50089"/>
    </source>
</evidence>
<dbReference type="InterPro" id="IPR017907">
    <property type="entry name" value="Znf_RING_CS"/>
</dbReference>
<dbReference type="Proteomes" id="UP000012960">
    <property type="component" value="Unplaced"/>
</dbReference>
<dbReference type="PANTHER" id="PTHR37393">
    <property type="entry name" value="AT-RICH INTERACTIVE DOMAIN-CONTAINING PROTEIN 1A-LIKE"/>
    <property type="match status" value="1"/>
</dbReference>
<feature type="region of interest" description="Disordered" evidence="5">
    <location>
        <begin position="287"/>
        <end position="396"/>
    </location>
</feature>
<feature type="compositionally biased region" description="Low complexity" evidence="5">
    <location>
        <begin position="412"/>
        <end position="421"/>
    </location>
</feature>
<dbReference type="KEGG" id="mus:103986128"/>
<feature type="compositionally biased region" description="Polar residues" evidence="5">
    <location>
        <begin position="383"/>
        <end position="396"/>
    </location>
</feature>
<proteinExistence type="predicted"/>
<feature type="region of interest" description="Disordered" evidence="5">
    <location>
        <begin position="1579"/>
        <end position="1602"/>
    </location>
</feature>
<feature type="compositionally biased region" description="Low complexity" evidence="5">
    <location>
        <begin position="517"/>
        <end position="561"/>
    </location>
</feature>
<dbReference type="GO" id="GO:0008270">
    <property type="term" value="F:zinc ion binding"/>
    <property type="evidence" value="ECO:0007669"/>
    <property type="project" value="UniProtKB-KW"/>
</dbReference>
<feature type="compositionally biased region" description="Low complexity" evidence="5">
    <location>
        <begin position="372"/>
        <end position="382"/>
    </location>
</feature>
<feature type="compositionally biased region" description="Low complexity" evidence="5">
    <location>
        <begin position="287"/>
        <end position="296"/>
    </location>
</feature>
<keyword evidence="3" id="KW-0862">Zinc</keyword>
<evidence type="ECO:0000256" key="1">
    <source>
        <dbReference type="ARBA" id="ARBA00022723"/>
    </source>
</evidence>
<dbReference type="PANTHER" id="PTHR37393:SF1">
    <property type="entry name" value="AT-RICH INTERACTIVE DOMAIN-CONTAINING PROTEIN 1A-LIKE"/>
    <property type="match status" value="1"/>
</dbReference>
<feature type="compositionally biased region" description="Low complexity" evidence="5">
    <location>
        <begin position="310"/>
        <end position="329"/>
    </location>
</feature>
<evidence type="ECO:0000256" key="4">
    <source>
        <dbReference type="PROSITE-ProRule" id="PRU00175"/>
    </source>
</evidence>
<feature type="compositionally biased region" description="Polar residues" evidence="5">
    <location>
        <begin position="925"/>
        <end position="956"/>
    </location>
</feature>
<feature type="compositionally biased region" description="Low complexity" evidence="5">
    <location>
        <begin position="144"/>
        <end position="158"/>
    </location>
</feature>
<feature type="region of interest" description="Disordered" evidence="5">
    <location>
        <begin position="1062"/>
        <end position="1100"/>
    </location>
</feature>
<dbReference type="OrthoDB" id="9049620at2759"/>
<dbReference type="PROSITE" id="PS50089">
    <property type="entry name" value="ZF_RING_2"/>
    <property type="match status" value="1"/>
</dbReference>